<accession>A0AC35FQ91</accession>
<evidence type="ECO:0000313" key="2">
    <source>
        <dbReference type="WBParaSite" id="PS1159_v2.g19832.t1"/>
    </source>
</evidence>
<proteinExistence type="predicted"/>
<dbReference type="WBParaSite" id="PS1159_v2.g19832.t1">
    <property type="protein sequence ID" value="PS1159_v2.g19832.t1"/>
    <property type="gene ID" value="PS1159_v2.g19832"/>
</dbReference>
<dbReference type="Proteomes" id="UP000887580">
    <property type="component" value="Unplaced"/>
</dbReference>
<sequence length="317" mass="36223">MFSNWKSLPLLFNDVEVKLYSKENRGRCRTLIICEDSGIKEDEIVAIVSAKGDYEVIYEVVGINGKKPMKIRFHPHILEAGKKIEAVQEALKRTTYNMIASLLSADWTLDAPQSSNTVSWKNVQELFVQQQPLIRLTNDCRTLITWKVTSEHLKLGSKKLPRGKKVKEMEKYFAKIEKKLSIRVSNLSPGQTSGLPKTSEYFEQLTKLPLSPPSQLVDIIFSENDFQKTLLTLEFAGFPPLDDLTIKAMHQFIFYPKFGTIQLDLIAKPDVSKKCIWVPPHNVGVLSYAKFNKVSGHLKLYNLKHSKTDDEIFVFMN</sequence>
<name>A0AC35FQ91_9BILA</name>
<organism evidence="1 2">
    <name type="scientific">Panagrolaimus sp. PS1159</name>
    <dbReference type="NCBI Taxonomy" id="55785"/>
    <lineage>
        <taxon>Eukaryota</taxon>
        <taxon>Metazoa</taxon>
        <taxon>Ecdysozoa</taxon>
        <taxon>Nematoda</taxon>
        <taxon>Chromadorea</taxon>
        <taxon>Rhabditida</taxon>
        <taxon>Tylenchina</taxon>
        <taxon>Panagrolaimomorpha</taxon>
        <taxon>Panagrolaimoidea</taxon>
        <taxon>Panagrolaimidae</taxon>
        <taxon>Panagrolaimus</taxon>
    </lineage>
</organism>
<protein>
    <submittedName>
        <fullName evidence="2">Uncharacterized protein</fullName>
    </submittedName>
</protein>
<reference evidence="2" key="1">
    <citation type="submission" date="2022-11" db="UniProtKB">
        <authorList>
            <consortium name="WormBaseParasite"/>
        </authorList>
    </citation>
    <scope>IDENTIFICATION</scope>
</reference>
<evidence type="ECO:0000313" key="1">
    <source>
        <dbReference type="Proteomes" id="UP000887580"/>
    </source>
</evidence>